<gene>
    <name evidence="4" type="ORF">AOA14_06315</name>
</gene>
<accession>A0A142VWY9</accession>
<dbReference type="PROSITE" id="PS00061">
    <property type="entry name" value="ADH_SHORT"/>
    <property type="match status" value="1"/>
</dbReference>
<dbReference type="InterPro" id="IPR002347">
    <property type="entry name" value="SDR_fam"/>
</dbReference>
<dbReference type="GO" id="GO:0016020">
    <property type="term" value="C:membrane"/>
    <property type="evidence" value="ECO:0007669"/>
    <property type="project" value="TreeGrafter"/>
</dbReference>
<dbReference type="Pfam" id="PF00106">
    <property type="entry name" value="adh_short"/>
    <property type="match status" value="1"/>
</dbReference>
<sequence length="240" mass="25504">MPVNKAIIVGASSGIGRELAMLLSHHGYSVGVTSRRRDLLANLAGNSSGSIIYEAFDVADTTAMQRGLAALIERLGGLDLLVISAGVGHINADLVWEAERETIAVNVEGFAAAANIGMQHFIAQGTGHLVAISSIAGLRGSGDAPAYNASKAFVSNYMEALRQNMARRGLPIATTDVRPGFVDTAMAKGDGLFWVASPEKAAKQIYGAIRARKSHAYVTKRWWLVAGLMKLLPNAIYDRL</sequence>
<reference evidence="5" key="1">
    <citation type="submission" date="2015-11" db="EMBL/GenBank/DDBJ databases">
        <title>Complete genome sequence of a polyethylene glycol-degrading strain Sphingopyxis terrae strain 203-1 (NBRC 15098).</title>
        <authorList>
            <person name="Yoshiyuki O."/>
            <person name="Shouta N."/>
            <person name="Nagata Y."/>
            <person name="Numata M."/>
            <person name="Tsuchikane K."/>
            <person name="Hosoyama A."/>
            <person name="Yamazoe A."/>
            <person name="Tsuda M."/>
            <person name="Fujita N."/>
            <person name="Kawai F."/>
        </authorList>
    </citation>
    <scope>NUCLEOTIDE SEQUENCE [LARGE SCALE GENOMIC DNA]</scope>
    <source>
        <strain evidence="5">203-1</strain>
    </source>
</reference>
<organism evidence="4 5">
    <name type="scientific">Sphingopyxis terrae subsp. terrae NBRC 15098</name>
    <dbReference type="NCBI Taxonomy" id="1219058"/>
    <lineage>
        <taxon>Bacteria</taxon>
        <taxon>Pseudomonadati</taxon>
        <taxon>Pseudomonadota</taxon>
        <taxon>Alphaproteobacteria</taxon>
        <taxon>Sphingomonadales</taxon>
        <taxon>Sphingomonadaceae</taxon>
        <taxon>Sphingopyxis</taxon>
    </lineage>
</organism>
<evidence type="ECO:0000313" key="5">
    <source>
        <dbReference type="Proteomes" id="UP000076234"/>
    </source>
</evidence>
<proteinExistence type="inferred from homology"/>
<dbReference type="GO" id="GO:0016491">
    <property type="term" value="F:oxidoreductase activity"/>
    <property type="evidence" value="ECO:0007669"/>
    <property type="project" value="UniProtKB-KW"/>
</dbReference>
<evidence type="ECO:0000256" key="2">
    <source>
        <dbReference type="ARBA" id="ARBA00023002"/>
    </source>
</evidence>
<comment type="similarity">
    <text evidence="1 3">Belongs to the short-chain dehydrogenases/reductases (SDR) family.</text>
</comment>
<dbReference type="InterPro" id="IPR020904">
    <property type="entry name" value="Sc_DH/Rdtase_CS"/>
</dbReference>
<dbReference type="KEGG" id="ster:AOA14_06315"/>
<dbReference type="PANTHER" id="PTHR44196">
    <property type="entry name" value="DEHYDROGENASE/REDUCTASE SDR FAMILY MEMBER 7B"/>
    <property type="match status" value="1"/>
</dbReference>
<dbReference type="Gene3D" id="3.40.50.720">
    <property type="entry name" value="NAD(P)-binding Rossmann-like Domain"/>
    <property type="match status" value="1"/>
</dbReference>
<dbReference type="InterPro" id="IPR036291">
    <property type="entry name" value="NAD(P)-bd_dom_sf"/>
</dbReference>
<evidence type="ECO:0000256" key="3">
    <source>
        <dbReference type="RuleBase" id="RU000363"/>
    </source>
</evidence>
<dbReference type="SUPFAM" id="SSF51735">
    <property type="entry name" value="NAD(P)-binding Rossmann-fold domains"/>
    <property type="match status" value="1"/>
</dbReference>
<reference evidence="4 5" key="2">
    <citation type="journal article" date="2016" name="Genome Announc.">
        <title>Complete Genome Sequence of Sphingopyxis terrae Strain 203-1 (NBRC 111660), a Polyethylene Glycol Degrader.</title>
        <authorList>
            <person name="Ohtsubo Y."/>
            <person name="Nonoyama S."/>
            <person name="Nagata Y."/>
            <person name="Numata M."/>
            <person name="Tsuchikane K."/>
            <person name="Hosoyama A."/>
            <person name="Yamazoe A."/>
            <person name="Tsuda M."/>
            <person name="Fujita N."/>
            <person name="Kawai F."/>
        </authorList>
    </citation>
    <scope>NUCLEOTIDE SEQUENCE [LARGE SCALE GENOMIC DNA]</scope>
    <source>
        <strain evidence="4 5">203-1</strain>
    </source>
</reference>
<dbReference type="EMBL" id="CP013342">
    <property type="protein sequence ID" value="AMU94219.1"/>
    <property type="molecule type" value="Genomic_DNA"/>
</dbReference>
<evidence type="ECO:0000313" key="4">
    <source>
        <dbReference type="EMBL" id="AMU94219.1"/>
    </source>
</evidence>
<dbReference type="STRING" id="1219058.AOA14_06315"/>
<dbReference type="PRINTS" id="PR00080">
    <property type="entry name" value="SDRFAMILY"/>
</dbReference>
<dbReference type="PANTHER" id="PTHR44196:SF3">
    <property type="entry name" value="SHORT CHAIN DEHYDROGENASE FAMILY PROTEIN"/>
    <property type="match status" value="1"/>
</dbReference>
<dbReference type="AlphaFoldDB" id="A0A142VWY9"/>
<dbReference type="Proteomes" id="UP000076234">
    <property type="component" value="Chromosome"/>
</dbReference>
<evidence type="ECO:0000256" key="1">
    <source>
        <dbReference type="ARBA" id="ARBA00006484"/>
    </source>
</evidence>
<dbReference type="PRINTS" id="PR00081">
    <property type="entry name" value="GDHRDH"/>
</dbReference>
<name>A0A142VWY9_9SPHN</name>
<keyword evidence="2" id="KW-0560">Oxidoreductase</keyword>
<protein>
    <submittedName>
        <fullName evidence="4">Oxidoreductase</fullName>
    </submittedName>
</protein>